<feature type="compositionally biased region" description="Polar residues" evidence="1">
    <location>
        <begin position="139"/>
        <end position="154"/>
    </location>
</feature>
<evidence type="ECO:0000313" key="4">
    <source>
        <dbReference type="EMBL" id="KAK4243985.1"/>
    </source>
</evidence>
<gene>
    <name evidence="4" type="ORF">C7999DRAFT_44285</name>
</gene>
<feature type="compositionally biased region" description="Gly residues" evidence="1">
    <location>
        <begin position="393"/>
        <end position="405"/>
    </location>
</feature>
<comment type="caution">
    <text evidence="4">The sequence shown here is derived from an EMBL/GenBank/DDBJ whole genome shotgun (WGS) entry which is preliminary data.</text>
</comment>
<dbReference type="AlphaFoldDB" id="A0AAN7CLI4"/>
<feature type="compositionally biased region" description="Basic and acidic residues" evidence="1">
    <location>
        <begin position="438"/>
        <end position="451"/>
    </location>
</feature>
<feature type="region of interest" description="Disordered" evidence="1">
    <location>
        <begin position="427"/>
        <end position="451"/>
    </location>
</feature>
<proteinExistence type="predicted"/>
<keyword evidence="3" id="KW-0732">Signal</keyword>
<feature type="compositionally biased region" description="Basic and acidic residues" evidence="1">
    <location>
        <begin position="295"/>
        <end position="307"/>
    </location>
</feature>
<reference evidence="4" key="1">
    <citation type="journal article" date="2023" name="Mol. Phylogenet. Evol.">
        <title>Genome-scale phylogeny and comparative genomics of the fungal order Sordariales.</title>
        <authorList>
            <person name="Hensen N."/>
            <person name="Bonometti L."/>
            <person name="Westerberg I."/>
            <person name="Brannstrom I.O."/>
            <person name="Guillou S."/>
            <person name="Cros-Aarteil S."/>
            <person name="Calhoun S."/>
            <person name="Haridas S."/>
            <person name="Kuo A."/>
            <person name="Mondo S."/>
            <person name="Pangilinan J."/>
            <person name="Riley R."/>
            <person name="LaButti K."/>
            <person name="Andreopoulos B."/>
            <person name="Lipzen A."/>
            <person name="Chen C."/>
            <person name="Yan M."/>
            <person name="Daum C."/>
            <person name="Ng V."/>
            <person name="Clum A."/>
            <person name="Steindorff A."/>
            <person name="Ohm R.A."/>
            <person name="Martin F."/>
            <person name="Silar P."/>
            <person name="Natvig D.O."/>
            <person name="Lalanne C."/>
            <person name="Gautier V."/>
            <person name="Ament-Velasquez S.L."/>
            <person name="Kruys A."/>
            <person name="Hutchinson M.I."/>
            <person name="Powell A.J."/>
            <person name="Barry K."/>
            <person name="Miller A.N."/>
            <person name="Grigoriev I.V."/>
            <person name="Debuchy R."/>
            <person name="Gladieux P."/>
            <person name="Hiltunen Thoren M."/>
            <person name="Johannesson H."/>
        </authorList>
    </citation>
    <scope>NUCLEOTIDE SEQUENCE</scope>
    <source>
        <strain evidence="4">CBS 359.72</strain>
    </source>
</reference>
<sequence length="451" mass="47839">MERNARRRVRLLLFVSMSLLVENVVAQSTCYNTRGEEDPNQRPCRAPGADTGAATWCCSRGDTCLSNGLCLSPKSNNLMTQQGCTDKNWGGSCKKYCPASNNQRLTEIPLIPCPASFDSATNDIKFCCGPDPSTCCQRSSSSSWITLPSGTIIPSQESDSSSISSSSSTESKSDSRAYSLKIGLGIGLGIGVPILLVLLAVAYLLAQPLHSRRKRGRRGRGGGGGGRDYHKRRGSGGNGATGDDAKTEKTSDTSHTYPPRSYFANHTRTTPRRKSFGNHVDIEGRALPPPPPLPHSDDEGDHHDDNHAAAWPPQIHHVQGARGLATMLAQWARSPFGFGELNPPPPRPQSPREMDGSEGARSGSGSSSGRGGSTPSRLGAAELPSPDLHQLEEGGGGGEGAGAHGFVGVSAGRGVWKVARRVHVAAEEVELPTPDTPQRPERDVERGLGGR</sequence>
<feature type="compositionally biased region" description="Low complexity" evidence="1">
    <location>
        <begin position="155"/>
        <end position="170"/>
    </location>
</feature>
<evidence type="ECO:0000256" key="2">
    <source>
        <dbReference type="SAM" id="Phobius"/>
    </source>
</evidence>
<evidence type="ECO:0000256" key="3">
    <source>
        <dbReference type="SAM" id="SignalP"/>
    </source>
</evidence>
<feature type="signal peptide" evidence="3">
    <location>
        <begin position="1"/>
        <end position="26"/>
    </location>
</feature>
<feature type="region of interest" description="Disordered" evidence="1">
    <location>
        <begin position="211"/>
        <end position="309"/>
    </location>
</feature>
<reference evidence="4" key="2">
    <citation type="submission" date="2023-05" db="EMBL/GenBank/DDBJ databases">
        <authorList>
            <consortium name="Lawrence Berkeley National Laboratory"/>
            <person name="Steindorff A."/>
            <person name="Hensen N."/>
            <person name="Bonometti L."/>
            <person name="Westerberg I."/>
            <person name="Brannstrom I.O."/>
            <person name="Guillou S."/>
            <person name="Cros-Aarteil S."/>
            <person name="Calhoun S."/>
            <person name="Haridas S."/>
            <person name="Kuo A."/>
            <person name="Mondo S."/>
            <person name="Pangilinan J."/>
            <person name="Riley R."/>
            <person name="Labutti K."/>
            <person name="Andreopoulos B."/>
            <person name="Lipzen A."/>
            <person name="Chen C."/>
            <person name="Yanf M."/>
            <person name="Daum C."/>
            <person name="Ng V."/>
            <person name="Clum A."/>
            <person name="Ohm R."/>
            <person name="Martin F."/>
            <person name="Silar P."/>
            <person name="Natvig D."/>
            <person name="Lalanne C."/>
            <person name="Gautier V."/>
            <person name="Ament-Velasquez S.L."/>
            <person name="Kruys A."/>
            <person name="Hutchinson M.I."/>
            <person name="Powell A.J."/>
            <person name="Barry K."/>
            <person name="Miller A.N."/>
            <person name="Grigoriev I.V."/>
            <person name="Debuchy R."/>
            <person name="Gladieux P."/>
            <person name="Thoren M.H."/>
            <person name="Johannesson H."/>
        </authorList>
    </citation>
    <scope>NUCLEOTIDE SEQUENCE</scope>
    <source>
        <strain evidence="4">CBS 359.72</strain>
    </source>
</reference>
<accession>A0AAN7CLI4</accession>
<protein>
    <submittedName>
        <fullName evidence="4">Uncharacterized protein</fullName>
    </submittedName>
</protein>
<feature type="transmembrane region" description="Helical" evidence="2">
    <location>
        <begin position="182"/>
        <end position="206"/>
    </location>
</feature>
<feature type="region of interest" description="Disordered" evidence="1">
    <location>
        <begin position="139"/>
        <end position="171"/>
    </location>
</feature>
<keyword evidence="5" id="KW-1185">Reference proteome</keyword>
<feature type="compositionally biased region" description="Basic and acidic residues" evidence="1">
    <location>
        <begin position="243"/>
        <end position="252"/>
    </location>
</feature>
<organism evidence="4 5">
    <name type="scientific">Corynascus novoguineensis</name>
    <dbReference type="NCBI Taxonomy" id="1126955"/>
    <lineage>
        <taxon>Eukaryota</taxon>
        <taxon>Fungi</taxon>
        <taxon>Dikarya</taxon>
        <taxon>Ascomycota</taxon>
        <taxon>Pezizomycotina</taxon>
        <taxon>Sordariomycetes</taxon>
        <taxon>Sordariomycetidae</taxon>
        <taxon>Sordariales</taxon>
        <taxon>Chaetomiaceae</taxon>
        <taxon>Corynascus</taxon>
    </lineage>
</organism>
<keyword evidence="2" id="KW-0472">Membrane</keyword>
<feature type="compositionally biased region" description="Basic residues" evidence="1">
    <location>
        <begin position="211"/>
        <end position="220"/>
    </location>
</feature>
<keyword evidence="2" id="KW-1133">Transmembrane helix</keyword>
<feature type="region of interest" description="Disordered" evidence="1">
    <location>
        <begin position="336"/>
        <end position="407"/>
    </location>
</feature>
<feature type="chain" id="PRO_5043035397" evidence="3">
    <location>
        <begin position="27"/>
        <end position="451"/>
    </location>
</feature>
<dbReference type="Proteomes" id="UP001303647">
    <property type="component" value="Unassembled WGS sequence"/>
</dbReference>
<dbReference type="EMBL" id="MU857766">
    <property type="protein sequence ID" value="KAK4243985.1"/>
    <property type="molecule type" value="Genomic_DNA"/>
</dbReference>
<name>A0AAN7CLI4_9PEZI</name>
<keyword evidence="2" id="KW-0812">Transmembrane</keyword>
<evidence type="ECO:0000256" key="1">
    <source>
        <dbReference type="SAM" id="MobiDB-lite"/>
    </source>
</evidence>
<evidence type="ECO:0000313" key="5">
    <source>
        <dbReference type="Proteomes" id="UP001303647"/>
    </source>
</evidence>